<keyword evidence="2" id="KW-1185">Reference proteome</keyword>
<name>A0A9P0E8A5_NEZVI</name>
<gene>
    <name evidence="1" type="ORF">NEZAVI_LOCUS2867</name>
</gene>
<evidence type="ECO:0000313" key="2">
    <source>
        <dbReference type="Proteomes" id="UP001152798"/>
    </source>
</evidence>
<evidence type="ECO:0000313" key="1">
    <source>
        <dbReference type="EMBL" id="CAH1391953.1"/>
    </source>
</evidence>
<dbReference type="OrthoDB" id="10422548at2759"/>
<protein>
    <submittedName>
        <fullName evidence="1">Uncharacterized protein</fullName>
    </submittedName>
</protein>
<sequence>MHHAALEVHDPLDTIGRHTCSRTLPIKGEDTYAPDSNDVMIDGVTWLDNDAIIADYSTRRCPISEVLDAPEVVEYHVLGGILPEFGGHSYSVIN</sequence>
<dbReference type="AlphaFoldDB" id="A0A9P0E8A5"/>
<dbReference type="EMBL" id="OV725077">
    <property type="protein sequence ID" value="CAH1391953.1"/>
    <property type="molecule type" value="Genomic_DNA"/>
</dbReference>
<organism evidence="1 2">
    <name type="scientific">Nezara viridula</name>
    <name type="common">Southern green stink bug</name>
    <name type="synonym">Cimex viridulus</name>
    <dbReference type="NCBI Taxonomy" id="85310"/>
    <lineage>
        <taxon>Eukaryota</taxon>
        <taxon>Metazoa</taxon>
        <taxon>Ecdysozoa</taxon>
        <taxon>Arthropoda</taxon>
        <taxon>Hexapoda</taxon>
        <taxon>Insecta</taxon>
        <taxon>Pterygota</taxon>
        <taxon>Neoptera</taxon>
        <taxon>Paraneoptera</taxon>
        <taxon>Hemiptera</taxon>
        <taxon>Heteroptera</taxon>
        <taxon>Panheteroptera</taxon>
        <taxon>Pentatomomorpha</taxon>
        <taxon>Pentatomoidea</taxon>
        <taxon>Pentatomidae</taxon>
        <taxon>Pentatominae</taxon>
        <taxon>Nezara</taxon>
    </lineage>
</organism>
<reference evidence="1" key="1">
    <citation type="submission" date="2022-01" db="EMBL/GenBank/DDBJ databases">
        <authorList>
            <person name="King R."/>
        </authorList>
    </citation>
    <scope>NUCLEOTIDE SEQUENCE</scope>
</reference>
<accession>A0A9P0E8A5</accession>
<dbReference type="Proteomes" id="UP001152798">
    <property type="component" value="Chromosome 1"/>
</dbReference>
<proteinExistence type="predicted"/>